<dbReference type="AlphaFoldDB" id="W6UH28"/>
<dbReference type="Proteomes" id="UP000019149">
    <property type="component" value="Unassembled WGS sequence"/>
</dbReference>
<gene>
    <name evidence="2" type="ORF">EGR_07669</name>
</gene>
<feature type="transmembrane region" description="Helical" evidence="1">
    <location>
        <begin position="67"/>
        <end position="86"/>
    </location>
</feature>
<dbReference type="RefSeq" id="XP_024348623.1">
    <property type="nucleotide sequence ID" value="XM_024496918.1"/>
</dbReference>
<sequence>MSSIALHYCTFAVVQSNVCLPFISATNNDDTDTASWHRTSTPIPGGKATTFIHFLAIDSMIRSAMQLRYFTAIALLLSIPPCHFLLPLVSSRCVYLRSIQLVERSIVMTIVVALDLAVVIAASKVSVAHLLRAFRG</sequence>
<comment type="caution">
    <text evidence="2">The sequence shown here is derived from an EMBL/GenBank/DDBJ whole genome shotgun (WGS) entry which is preliminary data.</text>
</comment>
<keyword evidence="1" id="KW-0472">Membrane</keyword>
<dbReference type="KEGG" id="egl:EGR_07669"/>
<keyword evidence="3" id="KW-1185">Reference proteome</keyword>
<name>W6UH28_ECHGR</name>
<protein>
    <submittedName>
        <fullName evidence="2">Uncharacterized protein</fullName>
    </submittedName>
</protein>
<keyword evidence="1" id="KW-1133">Transmembrane helix</keyword>
<dbReference type="EMBL" id="APAU02000084">
    <property type="protein sequence ID" value="EUB57427.1"/>
    <property type="molecule type" value="Genomic_DNA"/>
</dbReference>
<dbReference type="CTD" id="36343384"/>
<reference evidence="2 3" key="1">
    <citation type="journal article" date="2013" name="Nat. Genet.">
        <title>The genome of the hydatid tapeworm Echinococcus granulosus.</title>
        <authorList>
            <person name="Zheng H."/>
            <person name="Zhang W."/>
            <person name="Zhang L."/>
            <person name="Zhang Z."/>
            <person name="Li J."/>
            <person name="Lu G."/>
            <person name="Zhu Y."/>
            <person name="Wang Y."/>
            <person name="Huang Y."/>
            <person name="Liu J."/>
            <person name="Kang H."/>
            <person name="Chen J."/>
            <person name="Wang L."/>
            <person name="Chen A."/>
            <person name="Yu S."/>
            <person name="Gao Z."/>
            <person name="Jin L."/>
            <person name="Gu W."/>
            <person name="Wang Z."/>
            <person name="Zhao L."/>
            <person name="Shi B."/>
            <person name="Wen H."/>
            <person name="Lin R."/>
            <person name="Jones M.K."/>
            <person name="Brejova B."/>
            <person name="Vinar T."/>
            <person name="Zhao G."/>
            <person name="McManus D.P."/>
            <person name="Chen Z."/>
            <person name="Zhou Y."/>
            <person name="Wang S."/>
        </authorList>
    </citation>
    <scope>NUCLEOTIDE SEQUENCE [LARGE SCALE GENOMIC DNA]</scope>
</reference>
<proteinExistence type="predicted"/>
<keyword evidence="1" id="KW-0812">Transmembrane</keyword>
<feature type="transmembrane region" description="Helical" evidence="1">
    <location>
        <begin position="106"/>
        <end position="131"/>
    </location>
</feature>
<accession>W6UH28</accession>
<evidence type="ECO:0000256" key="1">
    <source>
        <dbReference type="SAM" id="Phobius"/>
    </source>
</evidence>
<organism evidence="2 3">
    <name type="scientific">Echinococcus granulosus</name>
    <name type="common">Hydatid tapeworm</name>
    <dbReference type="NCBI Taxonomy" id="6210"/>
    <lineage>
        <taxon>Eukaryota</taxon>
        <taxon>Metazoa</taxon>
        <taxon>Spiralia</taxon>
        <taxon>Lophotrochozoa</taxon>
        <taxon>Platyhelminthes</taxon>
        <taxon>Cestoda</taxon>
        <taxon>Eucestoda</taxon>
        <taxon>Cyclophyllidea</taxon>
        <taxon>Taeniidae</taxon>
        <taxon>Echinococcus</taxon>
        <taxon>Echinococcus granulosus group</taxon>
    </lineage>
</organism>
<evidence type="ECO:0000313" key="2">
    <source>
        <dbReference type="EMBL" id="EUB57427.1"/>
    </source>
</evidence>
<dbReference type="GeneID" id="36343384"/>
<evidence type="ECO:0000313" key="3">
    <source>
        <dbReference type="Proteomes" id="UP000019149"/>
    </source>
</evidence>